<reference evidence="2" key="1">
    <citation type="submission" date="2014-11" db="EMBL/GenBank/DDBJ databases">
        <authorList>
            <person name="Amaro Gonzalez C."/>
        </authorList>
    </citation>
    <scope>NUCLEOTIDE SEQUENCE</scope>
</reference>
<reference evidence="2" key="2">
    <citation type="journal article" date="2015" name="Fish Shellfish Immunol.">
        <title>Early steps in the European eel (Anguilla anguilla)-Vibrio vulnificus interaction in the gills: Role of the RtxA13 toxin.</title>
        <authorList>
            <person name="Callol A."/>
            <person name="Pajuelo D."/>
            <person name="Ebbesson L."/>
            <person name="Teles M."/>
            <person name="MacKenzie S."/>
            <person name="Amaro C."/>
        </authorList>
    </citation>
    <scope>NUCLEOTIDE SEQUENCE</scope>
</reference>
<accession>A0A0E9UGE0</accession>
<dbReference type="EMBL" id="GBXM01032770">
    <property type="protein sequence ID" value="JAH75807.1"/>
    <property type="molecule type" value="Transcribed_RNA"/>
</dbReference>
<sequence length="25" mass="2850">MTGGKQQQALNSNNDYKNIITAQRR</sequence>
<feature type="compositionally biased region" description="Polar residues" evidence="1">
    <location>
        <begin position="1"/>
        <end position="16"/>
    </location>
</feature>
<protein>
    <submittedName>
        <fullName evidence="2">Uncharacterized protein</fullName>
    </submittedName>
</protein>
<feature type="region of interest" description="Disordered" evidence="1">
    <location>
        <begin position="1"/>
        <end position="25"/>
    </location>
</feature>
<proteinExistence type="predicted"/>
<organism evidence="2">
    <name type="scientific">Anguilla anguilla</name>
    <name type="common">European freshwater eel</name>
    <name type="synonym">Muraena anguilla</name>
    <dbReference type="NCBI Taxonomy" id="7936"/>
    <lineage>
        <taxon>Eukaryota</taxon>
        <taxon>Metazoa</taxon>
        <taxon>Chordata</taxon>
        <taxon>Craniata</taxon>
        <taxon>Vertebrata</taxon>
        <taxon>Euteleostomi</taxon>
        <taxon>Actinopterygii</taxon>
        <taxon>Neopterygii</taxon>
        <taxon>Teleostei</taxon>
        <taxon>Anguilliformes</taxon>
        <taxon>Anguillidae</taxon>
        <taxon>Anguilla</taxon>
    </lineage>
</organism>
<evidence type="ECO:0000256" key="1">
    <source>
        <dbReference type="SAM" id="MobiDB-lite"/>
    </source>
</evidence>
<name>A0A0E9UGE0_ANGAN</name>
<evidence type="ECO:0000313" key="2">
    <source>
        <dbReference type="EMBL" id="JAH64048.1"/>
    </source>
</evidence>
<dbReference type="AlphaFoldDB" id="A0A0E9UGE0"/>
<dbReference type="EMBL" id="GBXM01044529">
    <property type="protein sequence ID" value="JAH64048.1"/>
    <property type="molecule type" value="Transcribed_RNA"/>
</dbReference>